<reference evidence="11 12" key="1">
    <citation type="journal article" date="2018" name="IMA Fungus">
        <title>IMA Genome-F 9: Draft genome sequence of Annulohypoxylon stygium, Aspergillus mulundensis, Berkeleyomyces basicola (syn. Thielaviopsis basicola), Ceratocystis smalleyi, two Cercospora beticola strains, Coleophoma cylindrospora, Fusarium fracticaudum, Phialophora cf. hyalina, and Morchella septimelata.</title>
        <authorList>
            <person name="Wingfield B.D."/>
            <person name="Bills G.F."/>
            <person name="Dong Y."/>
            <person name="Huang W."/>
            <person name="Nel W.J."/>
            <person name="Swalarsk-Parry B.S."/>
            <person name="Vaghefi N."/>
            <person name="Wilken P.M."/>
            <person name="An Z."/>
            <person name="de Beer Z.W."/>
            <person name="De Vos L."/>
            <person name="Chen L."/>
            <person name="Duong T.A."/>
            <person name="Gao Y."/>
            <person name="Hammerbacher A."/>
            <person name="Kikkert J.R."/>
            <person name="Li Y."/>
            <person name="Li H."/>
            <person name="Li K."/>
            <person name="Li Q."/>
            <person name="Liu X."/>
            <person name="Ma X."/>
            <person name="Naidoo K."/>
            <person name="Pethybridge S.J."/>
            <person name="Sun J."/>
            <person name="Steenkamp E.T."/>
            <person name="van der Nest M.A."/>
            <person name="van Wyk S."/>
            <person name="Wingfield M.J."/>
            <person name="Xiong C."/>
            <person name="Yue Q."/>
            <person name="Zhang X."/>
        </authorList>
    </citation>
    <scope>NUCLEOTIDE SEQUENCE [LARGE SCALE GENOMIC DNA]</scope>
    <source>
        <strain evidence="11 12">BP6252</strain>
    </source>
</reference>
<dbReference type="InterPro" id="IPR050360">
    <property type="entry name" value="MFS_Sugar_Transporters"/>
</dbReference>
<comment type="similarity">
    <text evidence="2 7">Belongs to the major facilitator superfamily. Sugar transporter (TC 2.A.1.1) family.</text>
</comment>
<dbReference type="PANTHER" id="PTHR48022">
    <property type="entry name" value="PLASTIDIC GLUCOSE TRANSPORTER 4"/>
    <property type="match status" value="1"/>
</dbReference>
<keyword evidence="12" id="KW-1185">Reference proteome</keyword>
<feature type="transmembrane region" description="Helical" evidence="9">
    <location>
        <begin position="354"/>
        <end position="375"/>
    </location>
</feature>
<dbReference type="Pfam" id="PF00083">
    <property type="entry name" value="Sugar_tr"/>
    <property type="match status" value="1"/>
</dbReference>
<evidence type="ECO:0000259" key="10">
    <source>
        <dbReference type="PROSITE" id="PS50850"/>
    </source>
</evidence>
<feature type="region of interest" description="Disordered" evidence="8">
    <location>
        <begin position="532"/>
        <end position="562"/>
    </location>
</feature>
<feature type="transmembrane region" description="Helical" evidence="9">
    <location>
        <begin position="21"/>
        <end position="44"/>
    </location>
</feature>
<dbReference type="InterPro" id="IPR036259">
    <property type="entry name" value="MFS_trans_sf"/>
</dbReference>
<dbReference type="Proteomes" id="UP000256645">
    <property type="component" value="Unassembled WGS sequence"/>
</dbReference>
<dbReference type="PROSITE" id="PS50850">
    <property type="entry name" value="MFS"/>
    <property type="match status" value="1"/>
</dbReference>
<evidence type="ECO:0000256" key="2">
    <source>
        <dbReference type="ARBA" id="ARBA00010992"/>
    </source>
</evidence>
<dbReference type="PANTHER" id="PTHR48022:SF68">
    <property type="entry name" value="MAJOR FACILITATOR SUPERFAMILY (MFS) PROFILE DOMAIN-CONTAINING PROTEIN-RELATED"/>
    <property type="match status" value="1"/>
</dbReference>
<dbReference type="EMBL" id="PDLM01000003">
    <property type="protein sequence ID" value="RDW82056.1"/>
    <property type="molecule type" value="Genomic_DNA"/>
</dbReference>
<dbReference type="PROSITE" id="PS00216">
    <property type="entry name" value="SUGAR_TRANSPORT_1"/>
    <property type="match status" value="1"/>
</dbReference>
<feature type="transmembrane region" description="Helical" evidence="9">
    <location>
        <begin position="387"/>
        <end position="411"/>
    </location>
</feature>
<dbReference type="NCBIfam" id="TIGR00879">
    <property type="entry name" value="SP"/>
    <property type="match status" value="1"/>
</dbReference>
<comment type="caution">
    <text evidence="11">The sequence shown here is derived from an EMBL/GenBank/DDBJ whole genome shotgun (WGS) entry which is preliminary data.</text>
</comment>
<keyword evidence="4 9" id="KW-0812">Transmembrane</keyword>
<feature type="transmembrane region" description="Helical" evidence="9">
    <location>
        <begin position="197"/>
        <end position="218"/>
    </location>
</feature>
<organism evidence="11 12">
    <name type="scientific">Coleophoma cylindrospora</name>
    <dbReference type="NCBI Taxonomy" id="1849047"/>
    <lineage>
        <taxon>Eukaryota</taxon>
        <taxon>Fungi</taxon>
        <taxon>Dikarya</taxon>
        <taxon>Ascomycota</taxon>
        <taxon>Pezizomycotina</taxon>
        <taxon>Leotiomycetes</taxon>
        <taxon>Helotiales</taxon>
        <taxon>Dermateaceae</taxon>
        <taxon>Coleophoma</taxon>
    </lineage>
</organism>
<dbReference type="AlphaFoldDB" id="A0A3D8S705"/>
<evidence type="ECO:0000256" key="4">
    <source>
        <dbReference type="ARBA" id="ARBA00022692"/>
    </source>
</evidence>
<dbReference type="InterPro" id="IPR005829">
    <property type="entry name" value="Sugar_transporter_CS"/>
</dbReference>
<dbReference type="GO" id="GO:0005351">
    <property type="term" value="F:carbohydrate:proton symporter activity"/>
    <property type="evidence" value="ECO:0007669"/>
    <property type="project" value="TreeGrafter"/>
</dbReference>
<dbReference type="GO" id="GO:0016020">
    <property type="term" value="C:membrane"/>
    <property type="evidence" value="ECO:0007669"/>
    <property type="project" value="UniProtKB-SubCell"/>
</dbReference>
<feature type="transmembrane region" description="Helical" evidence="9">
    <location>
        <begin position="455"/>
        <end position="473"/>
    </location>
</feature>
<dbReference type="FunFam" id="1.20.1250.20:FF:000061">
    <property type="entry name" value="MFS sugar transporter"/>
    <property type="match status" value="1"/>
</dbReference>
<evidence type="ECO:0000256" key="9">
    <source>
        <dbReference type="SAM" id="Phobius"/>
    </source>
</evidence>
<dbReference type="PRINTS" id="PR00171">
    <property type="entry name" value="SUGRTRNSPORT"/>
</dbReference>
<evidence type="ECO:0000256" key="6">
    <source>
        <dbReference type="ARBA" id="ARBA00023136"/>
    </source>
</evidence>
<feature type="transmembrane region" description="Helical" evidence="9">
    <location>
        <begin position="431"/>
        <end position="449"/>
    </location>
</feature>
<keyword evidence="3 7" id="KW-0813">Transport</keyword>
<keyword evidence="5 9" id="KW-1133">Transmembrane helix</keyword>
<dbReference type="InterPro" id="IPR020846">
    <property type="entry name" value="MFS_dom"/>
</dbReference>
<accession>A0A3D8S705</accession>
<feature type="domain" description="Major facilitator superfamily (MFS) profile" evidence="10">
    <location>
        <begin position="22"/>
        <end position="477"/>
    </location>
</feature>
<evidence type="ECO:0000256" key="5">
    <source>
        <dbReference type="ARBA" id="ARBA00022989"/>
    </source>
</evidence>
<protein>
    <submittedName>
        <fullName evidence="11">MFS general substrate transporter-63</fullName>
    </submittedName>
</protein>
<evidence type="ECO:0000256" key="3">
    <source>
        <dbReference type="ARBA" id="ARBA00022448"/>
    </source>
</evidence>
<evidence type="ECO:0000313" key="11">
    <source>
        <dbReference type="EMBL" id="RDW82056.1"/>
    </source>
</evidence>
<feature type="transmembrane region" description="Helical" evidence="9">
    <location>
        <begin position="83"/>
        <end position="104"/>
    </location>
</feature>
<proteinExistence type="inferred from homology"/>
<gene>
    <name evidence="11" type="ORF">BP6252_03168</name>
</gene>
<sequence>MFGSKTGTRYFGFRGQKLNNAVGIIAGLDFFLFGYDQGVMGGLLTLGSFVKTFPEINTTKYTLSNGYPASVVNHVSTIQGISVASYNVGCFIGAVLTIFIGDLLGRRKMIFLGSTIMVIGAALQCSAFSLGHFIAGRVITGFGNGMNTSTVPTWASETSKSHKRGKMVMIEGAMITGGIAFSYWLDFGFSFAEPSSISWRFPIGFQILFALLLVALILELPESPRWLILKGKEDEALSVLSALNDMPPDDHRIQSEFAEIKDTVLEMKAFGYRDLFTMGPDRNFHRVVLAYVNQVFQQISGINLITYYAATIYQTYIGLGPLTSRLLAAANGTEYFLASWIAVYTIEKFGRRSLMLFGAVGMSGSMAILAGTNYASSINVGGSAPGIVSATFLFVFNTFFSIGWLGMTWLYPAEIVPLRIRAPANGLSTSANWAFNFMVVMITPVSFTSIGYKTYVIFAVINAFIVPVVYFFYPETAYRSLEEVDTIFRKTKGWFNVVSTARNEPNRYGKHGELLIDYVETDEHALRTHNTAERGVKSANGNVEHAENGSHESSTYEPKQEV</sequence>
<evidence type="ECO:0000256" key="8">
    <source>
        <dbReference type="SAM" id="MobiDB-lite"/>
    </source>
</evidence>
<dbReference type="OrthoDB" id="6133115at2759"/>
<dbReference type="SUPFAM" id="SSF103473">
    <property type="entry name" value="MFS general substrate transporter"/>
    <property type="match status" value="1"/>
</dbReference>
<name>A0A3D8S705_9HELO</name>
<dbReference type="Gene3D" id="1.20.1250.20">
    <property type="entry name" value="MFS general substrate transporter like domains"/>
    <property type="match status" value="1"/>
</dbReference>
<evidence type="ECO:0000256" key="7">
    <source>
        <dbReference type="RuleBase" id="RU003346"/>
    </source>
</evidence>
<comment type="subcellular location">
    <subcellularLocation>
        <location evidence="1">Membrane</location>
        <topology evidence="1">Multi-pass membrane protein</topology>
    </subcellularLocation>
</comment>
<feature type="compositionally biased region" description="Polar residues" evidence="8">
    <location>
        <begin position="551"/>
        <end position="562"/>
    </location>
</feature>
<evidence type="ECO:0000256" key="1">
    <source>
        <dbReference type="ARBA" id="ARBA00004141"/>
    </source>
</evidence>
<dbReference type="InterPro" id="IPR005828">
    <property type="entry name" value="MFS_sugar_transport-like"/>
</dbReference>
<evidence type="ECO:0000313" key="12">
    <source>
        <dbReference type="Proteomes" id="UP000256645"/>
    </source>
</evidence>
<dbReference type="InterPro" id="IPR003663">
    <property type="entry name" value="Sugar/inositol_transpt"/>
</dbReference>
<keyword evidence="6 9" id="KW-0472">Membrane</keyword>